<gene>
    <name evidence="1" type="ORF">QOZ84_08540</name>
</gene>
<evidence type="ECO:0000313" key="2">
    <source>
        <dbReference type="Proteomes" id="UP001301012"/>
    </source>
</evidence>
<accession>A0ABT7E9I2</accession>
<proteinExistence type="predicted"/>
<dbReference type="EMBL" id="JASKYM010000003">
    <property type="protein sequence ID" value="MDK2563596.1"/>
    <property type="molecule type" value="Genomic_DNA"/>
</dbReference>
<comment type="caution">
    <text evidence="1">The sequence shown here is derived from an EMBL/GenBank/DDBJ whole genome shotgun (WGS) entry which is preliminary data.</text>
</comment>
<dbReference type="SUPFAM" id="SSF140500">
    <property type="entry name" value="BAS1536-like"/>
    <property type="match status" value="1"/>
</dbReference>
<dbReference type="Gene3D" id="4.10.280.10">
    <property type="entry name" value="Helix-loop-helix DNA-binding domain"/>
    <property type="match status" value="1"/>
</dbReference>
<dbReference type="Pfam" id="PF09388">
    <property type="entry name" value="SpoOE-like"/>
    <property type="match status" value="1"/>
</dbReference>
<organism evidence="1 2">
    <name type="scientific">Romboutsia sedimentorum</name>
    <dbReference type="NCBI Taxonomy" id="1368474"/>
    <lineage>
        <taxon>Bacteria</taxon>
        <taxon>Bacillati</taxon>
        <taxon>Bacillota</taxon>
        <taxon>Clostridia</taxon>
        <taxon>Peptostreptococcales</taxon>
        <taxon>Peptostreptococcaceae</taxon>
        <taxon>Romboutsia</taxon>
    </lineage>
</organism>
<dbReference type="InterPro" id="IPR037208">
    <property type="entry name" value="Spo0E-like_sf"/>
</dbReference>
<protein>
    <submittedName>
        <fullName evidence="1">Aspartyl-phosphate phosphatase Spo0E family protein</fullName>
    </submittedName>
</protein>
<sequence>MVSSEIEDLKREIEALRDEINTYIEYPEIFKEELVDSSGKIDILINKYMSLSSK</sequence>
<name>A0ABT7E9I2_9FIRM</name>
<dbReference type="Proteomes" id="UP001301012">
    <property type="component" value="Unassembled WGS sequence"/>
</dbReference>
<dbReference type="InterPro" id="IPR018540">
    <property type="entry name" value="Spo0E-like"/>
</dbReference>
<reference evidence="1 2" key="1">
    <citation type="submission" date="2023-05" db="EMBL/GenBank/DDBJ databases">
        <title>Rombocin, a short stable natural nisin variant, displays selective antimicrobial activity against Listeria monocytogenes and employs dual mode of action to kill target bacterial strains.</title>
        <authorList>
            <person name="Wambui J."/>
            <person name="Stephan R."/>
            <person name="Kuipers O.P."/>
        </authorList>
    </citation>
    <scope>NUCLEOTIDE SEQUENCE [LARGE SCALE GENOMIC DNA]</scope>
    <source>
        <strain evidence="1 2">RC002</strain>
    </source>
</reference>
<dbReference type="InterPro" id="IPR036638">
    <property type="entry name" value="HLH_DNA-bd_sf"/>
</dbReference>
<evidence type="ECO:0000313" key="1">
    <source>
        <dbReference type="EMBL" id="MDK2563596.1"/>
    </source>
</evidence>
<dbReference type="RefSeq" id="WP_284132542.1">
    <property type="nucleotide sequence ID" value="NZ_JASKYM010000003.1"/>
</dbReference>
<keyword evidence="2" id="KW-1185">Reference proteome</keyword>